<evidence type="ECO:0000256" key="1">
    <source>
        <dbReference type="SAM" id="MobiDB-lite"/>
    </source>
</evidence>
<feature type="region of interest" description="Disordered" evidence="1">
    <location>
        <begin position="204"/>
        <end position="234"/>
    </location>
</feature>
<dbReference type="SUPFAM" id="SSF81383">
    <property type="entry name" value="F-box domain"/>
    <property type="match status" value="1"/>
</dbReference>
<evidence type="ECO:0000313" key="4">
    <source>
        <dbReference type="Proteomes" id="UP001231189"/>
    </source>
</evidence>
<protein>
    <recommendedName>
        <fullName evidence="5">F-box domain-containing protein</fullName>
    </recommendedName>
</protein>
<dbReference type="InterPro" id="IPR036047">
    <property type="entry name" value="F-box-like_dom_sf"/>
</dbReference>
<evidence type="ECO:0000256" key="2">
    <source>
        <dbReference type="SAM" id="Phobius"/>
    </source>
</evidence>
<keyword evidence="2" id="KW-0472">Membrane</keyword>
<evidence type="ECO:0008006" key="5">
    <source>
        <dbReference type="Google" id="ProtNLM"/>
    </source>
</evidence>
<dbReference type="PANTHER" id="PTHR31293:SF12">
    <property type="entry name" value="RNI-LIKE SUPERFAMILY PROTEIN"/>
    <property type="match status" value="1"/>
</dbReference>
<name>A0AAD8SVE8_LOLMU</name>
<dbReference type="PANTHER" id="PTHR31293">
    <property type="entry name" value="RNI-LIKE SUPERFAMILY PROTEIN"/>
    <property type="match status" value="1"/>
</dbReference>
<dbReference type="CDD" id="cd22160">
    <property type="entry name" value="F-box_AtFBL13-like"/>
    <property type="match status" value="1"/>
</dbReference>
<feature type="compositionally biased region" description="Basic and acidic residues" evidence="1">
    <location>
        <begin position="448"/>
        <end position="465"/>
    </location>
</feature>
<feature type="transmembrane region" description="Helical" evidence="2">
    <location>
        <begin position="544"/>
        <end position="568"/>
    </location>
</feature>
<dbReference type="InterPro" id="IPR053781">
    <property type="entry name" value="F-box_AtFBL13-like"/>
</dbReference>
<dbReference type="Proteomes" id="UP001231189">
    <property type="component" value="Unassembled WGS sequence"/>
</dbReference>
<organism evidence="3 4">
    <name type="scientific">Lolium multiflorum</name>
    <name type="common">Italian ryegrass</name>
    <name type="synonym">Lolium perenne subsp. multiflorum</name>
    <dbReference type="NCBI Taxonomy" id="4521"/>
    <lineage>
        <taxon>Eukaryota</taxon>
        <taxon>Viridiplantae</taxon>
        <taxon>Streptophyta</taxon>
        <taxon>Embryophyta</taxon>
        <taxon>Tracheophyta</taxon>
        <taxon>Spermatophyta</taxon>
        <taxon>Magnoliopsida</taxon>
        <taxon>Liliopsida</taxon>
        <taxon>Poales</taxon>
        <taxon>Poaceae</taxon>
        <taxon>BOP clade</taxon>
        <taxon>Pooideae</taxon>
        <taxon>Poodae</taxon>
        <taxon>Poeae</taxon>
        <taxon>Poeae Chloroplast Group 2 (Poeae type)</taxon>
        <taxon>Loliodinae</taxon>
        <taxon>Loliinae</taxon>
        <taxon>Lolium</taxon>
    </lineage>
</organism>
<comment type="caution">
    <text evidence="3">The sequence shown here is derived from an EMBL/GenBank/DDBJ whole genome shotgun (WGS) entry which is preliminary data.</text>
</comment>
<evidence type="ECO:0000313" key="3">
    <source>
        <dbReference type="EMBL" id="KAK1664173.1"/>
    </source>
</evidence>
<proteinExistence type="predicted"/>
<sequence length="686" mass="74020">MGARSPASLACRRLWPATAASTKCFSASGPHDANLGGARRCHFPAPVGLYSARCSLRPPRRPLTPSRASSPWNLRGLGSGVGGPCCDGRTVMLEALQQAGRSPASPDSPLFVVVPLPLSDRFSNGHGCGGAAAMGASLVVCCHQLWWVLSIASDSASTGYGSYCEPAAIVLPTDDSTCFKWCQYEYEEDEYDMNDEMSESLTCHVSADSGSKDEDGSVDGGGGSPKPKRCKRKKGCCSRCNKERLTIYPCVLKLRSKHSHNATAKSQYQATEKERGSKIAQVRARQANIMELESNPAKKCAKAKGVEASSEEDRLSGLPDDVLHSILGVLPLKHAVRTSALSMRWAHKWLHALATSAVLDFTDRDLVHGQSTAQITATVDRVLAIRGAAPIHVFRVALSPLDELGQNVVLGWVAAALGRGVREVGVDLGRRVVLDDGVKNNRYGRMTEGAKRGSREEPSGPDHRAAPRAWPRHPVLGGPTAPFASFSASSRKSKPQRGPHGYSRLCGAENTREKRALPAGRNPPGKFLPEGEIDAIAIVIERDIISIIIIIISTIYTAITTAAPQILVKKYSRNWTKLSPRVLFLHEASKTEDLTKWGHEEARWPARPGLDRALPPGPVWPLALTLRLLKASVAKPPVPRATIRKTFQRRAAANPISGDSGDRLRHPAGEGIHLPEDSSPPWSPPE</sequence>
<gene>
    <name evidence="3" type="ORF">QYE76_052332</name>
</gene>
<feature type="region of interest" description="Disordered" evidence="1">
    <location>
        <begin position="443"/>
        <end position="523"/>
    </location>
</feature>
<keyword evidence="2" id="KW-0812">Transmembrane</keyword>
<keyword evidence="4" id="KW-1185">Reference proteome</keyword>
<dbReference type="EMBL" id="JAUUTY010000003">
    <property type="protein sequence ID" value="KAK1664173.1"/>
    <property type="molecule type" value="Genomic_DNA"/>
</dbReference>
<reference evidence="3" key="1">
    <citation type="submission" date="2023-07" db="EMBL/GenBank/DDBJ databases">
        <title>A chromosome-level genome assembly of Lolium multiflorum.</title>
        <authorList>
            <person name="Chen Y."/>
            <person name="Copetti D."/>
            <person name="Kolliker R."/>
            <person name="Studer B."/>
        </authorList>
    </citation>
    <scope>NUCLEOTIDE SEQUENCE</scope>
    <source>
        <strain evidence="3">02402/16</strain>
        <tissue evidence="3">Leaf</tissue>
    </source>
</reference>
<keyword evidence="2" id="KW-1133">Transmembrane helix</keyword>
<feature type="compositionally biased region" description="Basic and acidic residues" evidence="1">
    <location>
        <begin position="660"/>
        <end position="676"/>
    </location>
</feature>
<dbReference type="AlphaFoldDB" id="A0AAD8SVE8"/>
<accession>A0AAD8SVE8</accession>
<dbReference type="InterPro" id="IPR055294">
    <property type="entry name" value="FBL60-like"/>
</dbReference>
<feature type="region of interest" description="Disordered" evidence="1">
    <location>
        <begin position="644"/>
        <end position="686"/>
    </location>
</feature>